<dbReference type="AlphaFoldDB" id="A0A0G4K8Q1"/>
<organism evidence="1 2">
    <name type="scientific">Brachyspira suanatina</name>
    <dbReference type="NCBI Taxonomy" id="381802"/>
    <lineage>
        <taxon>Bacteria</taxon>
        <taxon>Pseudomonadati</taxon>
        <taxon>Spirochaetota</taxon>
        <taxon>Spirochaetia</taxon>
        <taxon>Brachyspirales</taxon>
        <taxon>Brachyspiraceae</taxon>
        <taxon>Brachyspira</taxon>
    </lineage>
</organism>
<evidence type="ECO:0000313" key="2">
    <source>
        <dbReference type="Proteomes" id="UP000043763"/>
    </source>
</evidence>
<dbReference type="SUPFAM" id="SSF64307">
    <property type="entry name" value="SirA-like"/>
    <property type="match status" value="1"/>
</dbReference>
<name>A0A0G4K8Q1_9SPIR</name>
<protein>
    <recommendedName>
        <fullName evidence="3">SirA family protein</fullName>
    </recommendedName>
</protein>
<dbReference type="InterPro" id="IPR036868">
    <property type="entry name" value="TusA-like_sf"/>
</dbReference>
<dbReference type="EMBL" id="CVLB01000001">
    <property type="protein sequence ID" value="CRF33941.1"/>
    <property type="molecule type" value="Genomic_DNA"/>
</dbReference>
<gene>
    <name evidence="1" type="ORF">BRSU_1773</name>
</gene>
<dbReference type="OrthoDB" id="9797352at2"/>
<keyword evidence="2" id="KW-1185">Reference proteome</keyword>
<dbReference type="GeneID" id="44970573"/>
<evidence type="ECO:0008006" key="3">
    <source>
        <dbReference type="Google" id="ProtNLM"/>
    </source>
</evidence>
<accession>A0A0G4K8Q1</accession>
<dbReference type="Proteomes" id="UP000043763">
    <property type="component" value="Unassembled WGS sequence"/>
</dbReference>
<sequence>MPDTIKVDTRGMSCSQASFQAKCAAINNTELNTIIEVLVSGHSSCESVIRGCKKYGYEGTFKNIENEDILVTLTKVK</sequence>
<proteinExistence type="predicted"/>
<dbReference type="Gene3D" id="3.30.110.40">
    <property type="entry name" value="TusA-like domain"/>
    <property type="match status" value="1"/>
</dbReference>
<reference evidence="2" key="1">
    <citation type="submission" date="2015-04" db="EMBL/GenBank/DDBJ databases">
        <authorList>
            <person name="Mushtaq Mamoona"/>
        </authorList>
    </citation>
    <scope>NUCLEOTIDE SEQUENCE [LARGE SCALE GENOMIC DNA]</scope>
    <source>
        <strain evidence="2">AN4859/03</strain>
    </source>
</reference>
<dbReference type="RefSeq" id="WP_014488491.1">
    <property type="nucleotide sequence ID" value="NZ_CVLB01000001.1"/>
</dbReference>
<evidence type="ECO:0000313" key="1">
    <source>
        <dbReference type="EMBL" id="CRF33941.1"/>
    </source>
</evidence>